<organism evidence="1 2">
    <name type="scientific">Acropora cervicornis</name>
    <name type="common">Staghorn coral</name>
    <dbReference type="NCBI Taxonomy" id="6130"/>
    <lineage>
        <taxon>Eukaryota</taxon>
        <taxon>Metazoa</taxon>
        <taxon>Cnidaria</taxon>
        <taxon>Anthozoa</taxon>
        <taxon>Hexacorallia</taxon>
        <taxon>Scleractinia</taxon>
        <taxon>Astrocoeniina</taxon>
        <taxon>Acroporidae</taxon>
        <taxon>Acropora</taxon>
    </lineage>
</organism>
<dbReference type="PANTHER" id="PTHR33198:SF20">
    <property type="entry name" value="RETROTRANSPOSON GAG DOMAIN-CONTAINING PROTEIN"/>
    <property type="match status" value="1"/>
</dbReference>
<dbReference type="EMBL" id="JARQWQ010000105">
    <property type="protein sequence ID" value="KAK2550866.1"/>
    <property type="molecule type" value="Genomic_DNA"/>
</dbReference>
<evidence type="ECO:0000313" key="1">
    <source>
        <dbReference type="EMBL" id="KAK2550866.1"/>
    </source>
</evidence>
<evidence type="ECO:0000313" key="2">
    <source>
        <dbReference type="Proteomes" id="UP001249851"/>
    </source>
</evidence>
<comment type="caution">
    <text evidence="1">The sequence shown here is derived from an EMBL/GenBank/DDBJ whole genome shotgun (WGS) entry which is preliminary data.</text>
</comment>
<dbReference type="SUPFAM" id="SSF47353">
    <property type="entry name" value="Retrovirus capsid dimerization domain-like"/>
    <property type="match status" value="1"/>
</dbReference>
<dbReference type="PANTHER" id="PTHR33198">
    <property type="entry name" value="ANK_REP_REGION DOMAIN-CONTAINING PROTEIN-RELATED"/>
    <property type="match status" value="1"/>
</dbReference>
<reference evidence="1" key="1">
    <citation type="journal article" date="2023" name="G3 (Bethesda)">
        <title>Whole genome assembly and annotation of the endangered Caribbean coral Acropora cervicornis.</title>
        <authorList>
            <person name="Selwyn J.D."/>
            <person name="Vollmer S.V."/>
        </authorList>
    </citation>
    <scope>NUCLEOTIDE SEQUENCE</scope>
    <source>
        <strain evidence="1">K2</strain>
    </source>
</reference>
<dbReference type="Proteomes" id="UP001249851">
    <property type="component" value="Unassembled WGS sequence"/>
</dbReference>
<gene>
    <name evidence="1" type="ORF">P5673_028385</name>
</gene>
<dbReference type="AlphaFoldDB" id="A0AAD9PXV7"/>
<accession>A0AAD9PXV7</accession>
<name>A0AAD9PXV7_ACRCE</name>
<keyword evidence="2" id="KW-1185">Reference proteome</keyword>
<sequence length="142" mass="16133">MRQEQCEPVDDFISRLKNLVAKCQFRDNAEVEDRVLDQLIWGSNNSDIQKSLISRDKSLTLAVAIEIARSHEATSKHMKTLAGGSKSHQNDRSINAIRKEQEREFCQNCGKQHPRGKCQAYGTSCRKCGKANHWQSVDAMNE</sequence>
<reference evidence="1" key="2">
    <citation type="journal article" date="2023" name="Science">
        <title>Genomic signatures of disease resistance in endangered staghorn corals.</title>
        <authorList>
            <person name="Vollmer S.V."/>
            <person name="Selwyn J.D."/>
            <person name="Despard B.A."/>
            <person name="Roesel C.L."/>
        </authorList>
    </citation>
    <scope>NUCLEOTIDE SEQUENCE</scope>
    <source>
        <strain evidence="1">K2</strain>
    </source>
</reference>
<dbReference type="InterPro" id="IPR008916">
    <property type="entry name" value="Retrov_capsid_C"/>
</dbReference>
<protein>
    <submittedName>
        <fullName evidence="1">Uncharacterized protein</fullName>
    </submittedName>
</protein>
<dbReference type="Gene3D" id="1.10.1200.30">
    <property type="match status" value="1"/>
</dbReference>
<proteinExistence type="predicted"/>